<protein>
    <submittedName>
        <fullName evidence="1">Helix-turn-helix domain-containing protein</fullName>
    </submittedName>
</protein>
<dbReference type="RefSeq" id="WP_146919597.1">
    <property type="nucleotide sequence ID" value="NZ_CP042430.1"/>
</dbReference>
<gene>
    <name evidence="1" type="ORF">FSW04_12240</name>
</gene>
<evidence type="ECO:0000313" key="2">
    <source>
        <dbReference type="Proteomes" id="UP000321805"/>
    </source>
</evidence>
<reference evidence="1 2" key="1">
    <citation type="journal article" date="2018" name="J. Microbiol.">
        <title>Baekduia soli gen. nov., sp. nov., a novel bacterium isolated from the soil of Baekdu Mountain and proposal of a novel family name, Baekduiaceae fam. nov.</title>
        <authorList>
            <person name="An D.S."/>
            <person name="Siddiqi M.Z."/>
            <person name="Kim K.H."/>
            <person name="Yu H.S."/>
            <person name="Im W.T."/>
        </authorList>
    </citation>
    <scope>NUCLEOTIDE SEQUENCE [LARGE SCALE GENOMIC DNA]</scope>
    <source>
        <strain evidence="1 2">BR7-21</strain>
    </source>
</reference>
<dbReference type="CDD" id="cd00090">
    <property type="entry name" value="HTH_ARSR"/>
    <property type="match status" value="1"/>
</dbReference>
<organism evidence="1 2">
    <name type="scientific">Baekduia soli</name>
    <dbReference type="NCBI Taxonomy" id="496014"/>
    <lineage>
        <taxon>Bacteria</taxon>
        <taxon>Bacillati</taxon>
        <taxon>Actinomycetota</taxon>
        <taxon>Thermoleophilia</taxon>
        <taxon>Solirubrobacterales</taxon>
        <taxon>Baekduiaceae</taxon>
        <taxon>Baekduia</taxon>
    </lineage>
</organism>
<dbReference type="Proteomes" id="UP000321805">
    <property type="component" value="Chromosome"/>
</dbReference>
<evidence type="ECO:0000313" key="1">
    <source>
        <dbReference type="EMBL" id="QEC48259.1"/>
    </source>
</evidence>
<dbReference type="InterPro" id="IPR036388">
    <property type="entry name" value="WH-like_DNA-bd_sf"/>
</dbReference>
<dbReference type="AlphaFoldDB" id="A0A5B8U563"/>
<dbReference type="KEGG" id="bsol:FSW04_12240"/>
<dbReference type="SUPFAM" id="SSF46785">
    <property type="entry name" value="Winged helix' DNA-binding domain"/>
    <property type="match status" value="1"/>
</dbReference>
<accession>A0A5B8U563</accession>
<dbReference type="OrthoDB" id="3399802at2"/>
<name>A0A5B8U563_9ACTN</name>
<sequence>MATLTAMDALAVPHDELVQPTRARIFALLSDLGRAAGTDELAKALKLHPNGVRVHLDILENGGLVVRERVRQPRGRPRDAWTVSPTALPGGHSPSGYAELGRWLVRVLANAKVGIRAVETTGREIGRDLAPPPADDVHTPEQRLHGALAALGFQPTRSTTADDRMTYCLGNCPYRAVAREQQSLVCALHRGITRGLLDGLDPKTKLVGFTPKDPDEAGCLIELRGPMAKDATRSLGDGEL</sequence>
<dbReference type="InterPro" id="IPR011991">
    <property type="entry name" value="ArsR-like_HTH"/>
</dbReference>
<dbReference type="Gene3D" id="1.10.10.10">
    <property type="entry name" value="Winged helix-like DNA-binding domain superfamily/Winged helix DNA-binding domain"/>
    <property type="match status" value="1"/>
</dbReference>
<keyword evidence="2" id="KW-1185">Reference proteome</keyword>
<dbReference type="InterPro" id="IPR036390">
    <property type="entry name" value="WH_DNA-bd_sf"/>
</dbReference>
<dbReference type="EMBL" id="CP042430">
    <property type="protein sequence ID" value="QEC48259.1"/>
    <property type="molecule type" value="Genomic_DNA"/>
</dbReference>
<dbReference type="Pfam" id="PF12840">
    <property type="entry name" value="HTH_20"/>
    <property type="match status" value="1"/>
</dbReference>
<proteinExistence type="predicted"/>